<dbReference type="EMBL" id="LRGB01013087">
    <property type="protein sequence ID" value="KZR99634.1"/>
    <property type="molecule type" value="Genomic_DNA"/>
</dbReference>
<name>A0A164H2J3_9CRUS</name>
<sequence length="43" mass="4990">MEKLNEYLAITLETIDEIIQFFIKNPPCPLTIKKNIKKKGGKQ</sequence>
<reference evidence="1 2" key="1">
    <citation type="submission" date="2016-03" db="EMBL/GenBank/DDBJ databases">
        <title>EvidentialGene: Evidence-directed Construction of Genes on Genomes.</title>
        <authorList>
            <person name="Gilbert D.G."/>
            <person name="Choi J.-H."/>
            <person name="Mockaitis K."/>
            <person name="Colbourne J."/>
            <person name="Pfrender M."/>
        </authorList>
    </citation>
    <scope>NUCLEOTIDE SEQUENCE [LARGE SCALE GENOMIC DNA]</scope>
    <source>
        <strain evidence="1 2">Xinb3</strain>
        <tissue evidence="1">Complete organism</tissue>
    </source>
</reference>
<organism evidence="1 2">
    <name type="scientific">Daphnia magna</name>
    <dbReference type="NCBI Taxonomy" id="35525"/>
    <lineage>
        <taxon>Eukaryota</taxon>
        <taxon>Metazoa</taxon>
        <taxon>Ecdysozoa</taxon>
        <taxon>Arthropoda</taxon>
        <taxon>Crustacea</taxon>
        <taxon>Branchiopoda</taxon>
        <taxon>Diplostraca</taxon>
        <taxon>Cladocera</taxon>
        <taxon>Anomopoda</taxon>
        <taxon>Daphniidae</taxon>
        <taxon>Daphnia</taxon>
    </lineage>
</organism>
<dbReference type="Proteomes" id="UP000076858">
    <property type="component" value="Unassembled WGS sequence"/>
</dbReference>
<keyword evidence="2" id="KW-1185">Reference proteome</keyword>
<accession>A0A164H2J3</accession>
<evidence type="ECO:0000313" key="2">
    <source>
        <dbReference type="Proteomes" id="UP000076858"/>
    </source>
</evidence>
<dbReference type="AlphaFoldDB" id="A0A164H2J3"/>
<gene>
    <name evidence="1" type="ORF">APZ42_004427</name>
</gene>
<comment type="caution">
    <text evidence="1">The sequence shown here is derived from an EMBL/GenBank/DDBJ whole genome shotgun (WGS) entry which is preliminary data.</text>
</comment>
<protein>
    <submittedName>
        <fullName evidence="1">Uncharacterized protein</fullName>
    </submittedName>
</protein>
<evidence type="ECO:0000313" key="1">
    <source>
        <dbReference type="EMBL" id="KZR99634.1"/>
    </source>
</evidence>
<proteinExistence type="predicted"/>